<dbReference type="AlphaFoldDB" id="A0A2G2V9Q4"/>
<reference evidence="1 2" key="1">
    <citation type="journal article" date="2017" name="Genome Biol.">
        <title>New reference genome sequences of hot pepper reveal the massive evolution of plant disease-resistance genes by retroduplication.</title>
        <authorList>
            <person name="Kim S."/>
            <person name="Park J."/>
            <person name="Yeom S.I."/>
            <person name="Kim Y.M."/>
            <person name="Seo E."/>
            <person name="Kim K.T."/>
            <person name="Kim M.S."/>
            <person name="Lee J.M."/>
            <person name="Cheong K."/>
            <person name="Shin H.S."/>
            <person name="Kim S.B."/>
            <person name="Han K."/>
            <person name="Lee J."/>
            <person name="Park M."/>
            <person name="Lee H.A."/>
            <person name="Lee H.Y."/>
            <person name="Lee Y."/>
            <person name="Oh S."/>
            <person name="Lee J.H."/>
            <person name="Choi E."/>
            <person name="Choi E."/>
            <person name="Lee S.E."/>
            <person name="Jeon J."/>
            <person name="Kim H."/>
            <person name="Choi G."/>
            <person name="Song H."/>
            <person name="Lee J."/>
            <person name="Lee S.C."/>
            <person name="Kwon J.K."/>
            <person name="Lee H.Y."/>
            <person name="Koo N."/>
            <person name="Hong Y."/>
            <person name="Kim R.W."/>
            <person name="Kang W.H."/>
            <person name="Huh J.H."/>
            <person name="Kang B.C."/>
            <person name="Yang T.J."/>
            <person name="Lee Y.H."/>
            <person name="Bennetzen J.L."/>
            <person name="Choi D."/>
        </authorList>
    </citation>
    <scope>NUCLEOTIDE SEQUENCE [LARGE SCALE GENOMIC DNA]</scope>
    <source>
        <strain evidence="2">cv. PBC81</strain>
    </source>
</reference>
<evidence type="ECO:0000313" key="2">
    <source>
        <dbReference type="Proteomes" id="UP000224567"/>
    </source>
</evidence>
<reference evidence="2" key="2">
    <citation type="journal article" date="2017" name="J. Anim. Genet.">
        <title>Multiple reference genome sequences of hot pepper reveal the massive evolution of plant disease resistance genes by retroduplication.</title>
        <authorList>
            <person name="Kim S."/>
            <person name="Park J."/>
            <person name="Yeom S.-I."/>
            <person name="Kim Y.-M."/>
            <person name="Seo E."/>
            <person name="Kim K.-T."/>
            <person name="Kim M.-S."/>
            <person name="Lee J.M."/>
            <person name="Cheong K."/>
            <person name="Shin H.-S."/>
            <person name="Kim S.-B."/>
            <person name="Han K."/>
            <person name="Lee J."/>
            <person name="Park M."/>
            <person name="Lee H.-A."/>
            <person name="Lee H.-Y."/>
            <person name="Lee Y."/>
            <person name="Oh S."/>
            <person name="Lee J.H."/>
            <person name="Choi E."/>
            <person name="Choi E."/>
            <person name="Lee S.E."/>
            <person name="Jeon J."/>
            <person name="Kim H."/>
            <person name="Choi G."/>
            <person name="Song H."/>
            <person name="Lee J."/>
            <person name="Lee S.-C."/>
            <person name="Kwon J.-K."/>
            <person name="Lee H.-Y."/>
            <person name="Koo N."/>
            <person name="Hong Y."/>
            <person name="Kim R.W."/>
            <person name="Kang W.-H."/>
            <person name="Huh J.H."/>
            <person name="Kang B.-C."/>
            <person name="Yang T.-J."/>
            <person name="Lee Y.-H."/>
            <person name="Bennetzen J.L."/>
            <person name="Choi D."/>
        </authorList>
    </citation>
    <scope>NUCLEOTIDE SEQUENCE [LARGE SCALE GENOMIC DNA]</scope>
    <source>
        <strain evidence="2">cv. PBC81</strain>
    </source>
</reference>
<protein>
    <submittedName>
        <fullName evidence="1">Uncharacterized protein</fullName>
    </submittedName>
</protein>
<gene>
    <name evidence="1" type="ORF">CQW23_30698</name>
</gene>
<dbReference type="EMBL" id="MLFT02000084">
    <property type="protein sequence ID" value="PHT29722.1"/>
    <property type="molecule type" value="Genomic_DNA"/>
</dbReference>
<proteinExistence type="predicted"/>
<dbReference type="Proteomes" id="UP000224567">
    <property type="component" value="Unassembled WGS sequence"/>
</dbReference>
<name>A0A2G2V9Q4_CAPBA</name>
<keyword evidence="2" id="KW-1185">Reference proteome</keyword>
<dbReference type="OrthoDB" id="1310753at2759"/>
<accession>A0A2G2V9Q4</accession>
<organism evidence="1 2">
    <name type="scientific">Capsicum baccatum</name>
    <name type="common">Peruvian pepper</name>
    <dbReference type="NCBI Taxonomy" id="33114"/>
    <lineage>
        <taxon>Eukaryota</taxon>
        <taxon>Viridiplantae</taxon>
        <taxon>Streptophyta</taxon>
        <taxon>Embryophyta</taxon>
        <taxon>Tracheophyta</taxon>
        <taxon>Spermatophyta</taxon>
        <taxon>Magnoliopsida</taxon>
        <taxon>eudicotyledons</taxon>
        <taxon>Gunneridae</taxon>
        <taxon>Pentapetalae</taxon>
        <taxon>asterids</taxon>
        <taxon>lamiids</taxon>
        <taxon>Solanales</taxon>
        <taxon>Solanaceae</taxon>
        <taxon>Solanoideae</taxon>
        <taxon>Capsiceae</taxon>
        <taxon>Capsicum</taxon>
    </lineage>
</organism>
<comment type="caution">
    <text evidence="1">The sequence shown here is derived from an EMBL/GenBank/DDBJ whole genome shotgun (WGS) entry which is preliminary data.</text>
</comment>
<evidence type="ECO:0000313" key="1">
    <source>
        <dbReference type="EMBL" id="PHT29722.1"/>
    </source>
</evidence>
<sequence>MEKQGEIEKVKANNFEVSFSALRSDFVNVLDFMARLTNEEEFEDVMSDSRQHVENLLRPIFDDVDSNVGCKNNMDHVLPSLMDNIDDCISSCHHSTSSATMTEEQLNFLLQNLHYLSMYFTEQIYPLETQYEILQNVSGNMKDFYGLIVNGCVKHKIVQYVLPQFQLMAERVGLFFWNSRTYGDSRLFKLAHLLMKIIPIELEVMHICYTNLKASPSEEVRCFIKQLLEISPDILREYLIHLQQHMVNVIAATTPTPGARNIHVMIEFLLIILTDMPKDFIHHVCWSTIVALLLSTIVAHISTIVDDEDICDFVFSTSVAAFIHEGKTFEVQIWL</sequence>